<dbReference type="InterPro" id="IPR009050">
    <property type="entry name" value="Globin-like_sf"/>
</dbReference>
<protein>
    <submittedName>
        <fullName evidence="1">Uncharacterized protein</fullName>
    </submittedName>
</protein>
<accession>A0A9Q1AY57</accession>
<organism evidence="1 2">
    <name type="scientific">Phrynocephalus forsythii</name>
    <dbReference type="NCBI Taxonomy" id="171643"/>
    <lineage>
        <taxon>Eukaryota</taxon>
        <taxon>Metazoa</taxon>
        <taxon>Chordata</taxon>
        <taxon>Craniata</taxon>
        <taxon>Vertebrata</taxon>
        <taxon>Euteleostomi</taxon>
        <taxon>Lepidosauria</taxon>
        <taxon>Squamata</taxon>
        <taxon>Bifurcata</taxon>
        <taxon>Unidentata</taxon>
        <taxon>Episquamata</taxon>
        <taxon>Toxicofera</taxon>
        <taxon>Iguania</taxon>
        <taxon>Acrodonta</taxon>
        <taxon>Agamidae</taxon>
        <taxon>Agaminae</taxon>
        <taxon>Phrynocephalus</taxon>
    </lineage>
</organism>
<evidence type="ECO:0000313" key="1">
    <source>
        <dbReference type="EMBL" id="KAJ7320124.1"/>
    </source>
</evidence>
<evidence type="ECO:0000313" key="2">
    <source>
        <dbReference type="Proteomes" id="UP001142489"/>
    </source>
</evidence>
<comment type="caution">
    <text evidence="1">The sequence shown here is derived from an EMBL/GenBank/DDBJ whole genome shotgun (WGS) entry which is preliminary data.</text>
</comment>
<name>A0A9Q1AY57_9SAUR</name>
<dbReference type="AlphaFoldDB" id="A0A9Q1AY57"/>
<reference evidence="1" key="1">
    <citation type="journal article" date="2023" name="DNA Res.">
        <title>Chromosome-level genome assembly of Phrynocephalus forsythii using third-generation DNA sequencing and Hi-C analysis.</title>
        <authorList>
            <person name="Qi Y."/>
            <person name="Zhao W."/>
            <person name="Zhao Y."/>
            <person name="Niu C."/>
            <person name="Cao S."/>
            <person name="Zhang Y."/>
        </authorList>
    </citation>
    <scope>NUCLEOTIDE SEQUENCE</scope>
    <source>
        <tissue evidence="1">Muscle</tissue>
    </source>
</reference>
<gene>
    <name evidence="1" type="ORF">JRQ81_019635</name>
</gene>
<proteinExistence type="predicted"/>
<keyword evidence="2" id="KW-1185">Reference proteome</keyword>
<dbReference type="SUPFAM" id="SSF46458">
    <property type="entry name" value="Globin-like"/>
    <property type="match status" value="1"/>
</dbReference>
<sequence>MSQTRAVSNATCSLATSFSGMLLGFKMFWLSTEEETAKMKTVGIFIIKEGKLNISLIPYACHFKIVRATKDRPQQPKTTMDGTAQQKLLITSTPNEINMPNGGGETLRFLLTVYPRTQEFFMRNGNLAGPMAIFGNR</sequence>
<dbReference type="Proteomes" id="UP001142489">
    <property type="component" value="Unassembled WGS sequence"/>
</dbReference>
<dbReference type="EMBL" id="JAPFRF010000010">
    <property type="protein sequence ID" value="KAJ7320124.1"/>
    <property type="molecule type" value="Genomic_DNA"/>
</dbReference>